<keyword evidence="3" id="KW-1185">Reference proteome</keyword>
<dbReference type="PANTHER" id="PTHR30093">
    <property type="entry name" value="GENERAL SECRETION PATHWAY PROTEIN G"/>
    <property type="match status" value="1"/>
</dbReference>
<evidence type="ECO:0000313" key="2">
    <source>
        <dbReference type="EMBL" id="QDT11457.1"/>
    </source>
</evidence>
<dbReference type="Pfam" id="PF07963">
    <property type="entry name" value="N_methyl"/>
    <property type="match status" value="1"/>
</dbReference>
<evidence type="ECO:0000313" key="3">
    <source>
        <dbReference type="Proteomes" id="UP000319817"/>
    </source>
</evidence>
<dbReference type="NCBIfam" id="TIGR02532">
    <property type="entry name" value="IV_pilin_GFxxxE"/>
    <property type="match status" value="1"/>
</dbReference>
<gene>
    <name evidence="2" type="ORF">K239x_34550</name>
</gene>
<dbReference type="InterPro" id="IPR027558">
    <property type="entry name" value="Pre_pil_HX9DG_C"/>
</dbReference>
<dbReference type="NCBIfam" id="TIGR04294">
    <property type="entry name" value="pre_pil_HX9DG"/>
    <property type="match status" value="1"/>
</dbReference>
<organism evidence="2 3">
    <name type="scientific">Stieleria marina</name>
    <dbReference type="NCBI Taxonomy" id="1930275"/>
    <lineage>
        <taxon>Bacteria</taxon>
        <taxon>Pseudomonadati</taxon>
        <taxon>Planctomycetota</taxon>
        <taxon>Planctomycetia</taxon>
        <taxon>Pirellulales</taxon>
        <taxon>Pirellulaceae</taxon>
        <taxon>Stieleria</taxon>
    </lineage>
</organism>
<dbReference type="SUPFAM" id="SSF54523">
    <property type="entry name" value="Pili subunits"/>
    <property type="match status" value="1"/>
</dbReference>
<protein>
    <recommendedName>
        <fullName evidence="1">DUF1559 domain-containing protein</fullName>
    </recommendedName>
</protein>
<dbReference type="OrthoDB" id="254023at2"/>
<dbReference type="AlphaFoldDB" id="A0A517NWF5"/>
<dbReference type="Pfam" id="PF07596">
    <property type="entry name" value="SBP_bac_10"/>
    <property type="match status" value="2"/>
</dbReference>
<dbReference type="InterPro" id="IPR012902">
    <property type="entry name" value="N_methyl_site"/>
</dbReference>
<reference evidence="2 3" key="1">
    <citation type="submission" date="2019-02" db="EMBL/GenBank/DDBJ databases">
        <title>Deep-cultivation of Planctomycetes and their phenomic and genomic characterization uncovers novel biology.</title>
        <authorList>
            <person name="Wiegand S."/>
            <person name="Jogler M."/>
            <person name="Boedeker C."/>
            <person name="Pinto D."/>
            <person name="Vollmers J."/>
            <person name="Rivas-Marin E."/>
            <person name="Kohn T."/>
            <person name="Peeters S.H."/>
            <person name="Heuer A."/>
            <person name="Rast P."/>
            <person name="Oberbeckmann S."/>
            <person name="Bunk B."/>
            <person name="Jeske O."/>
            <person name="Meyerdierks A."/>
            <person name="Storesund J.E."/>
            <person name="Kallscheuer N."/>
            <person name="Luecker S."/>
            <person name="Lage O.M."/>
            <person name="Pohl T."/>
            <person name="Merkel B.J."/>
            <person name="Hornburger P."/>
            <person name="Mueller R.-W."/>
            <person name="Bruemmer F."/>
            <person name="Labrenz M."/>
            <person name="Spormann A.M."/>
            <person name="Op den Camp H."/>
            <person name="Overmann J."/>
            <person name="Amann R."/>
            <person name="Jetten M.S.M."/>
            <person name="Mascher T."/>
            <person name="Medema M.H."/>
            <person name="Devos D.P."/>
            <person name="Kaster A.-K."/>
            <person name="Ovreas L."/>
            <person name="Rohde M."/>
            <person name="Galperin M.Y."/>
            <person name="Jogler C."/>
        </authorList>
    </citation>
    <scope>NUCLEOTIDE SEQUENCE [LARGE SCALE GENOMIC DNA]</scope>
    <source>
        <strain evidence="2 3">K23_9</strain>
    </source>
</reference>
<dbReference type="InterPro" id="IPR011453">
    <property type="entry name" value="DUF1559"/>
</dbReference>
<dbReference type="Gene3D" id="3.30.700.10">
    <property type="entry name" value="Glycoprotein, Type 4 Pilin"/>
    <property type="match status" value="1"/>
</dbReference>
<feature type="domain" description="DUF1559" evidence="1">
    <location>
        <begin position="41"/>
        <end position="111"/>
    </location>
</feature>
<dbReference type="InterPro" id="IPR045584">
    <property type="entry name" value="Pilin-like"/>
</dbReference>
<dbReference type="RefSeq" id="WP_145419290.1">
    <property type="nucleotide sequence ID" value="NZ_CP036526.1"/>
</dbReference>
<sequence length="406" mass="43465">MSLQKRAVGNRFQRAFTLVEMLVVISIIGLLASLLLPAITKARGAARAIQCSSNLKDFGISMLRRATRMPDKQFCTGNFDFLRDGVPTETGWVADLVNDGVLPSEMMCPSSECRTSAAVEQVLAAPVSSFDLFKSSNVVCIDRLGDQPYQSATGRTIKNIAWTVHDEALATGSPERVALIDSKMLQEGYNTNFAATWFLVRGGLDLNQSGNPNPKTSCPNLDPLGRNVTKGPLTLKALGTAKAPASTIPLLCDSWPAGFVSATMGDIAGGSMYARSMVGGPIGSRHKIDTDADGTVDAPSTYYLKSPSFASGHSQTGANGWTKVWNYDTRQDYRGIAPLHDGVANVLMADGSVQRLSDDNRDGYINNGFDPSSASTTGLYWTSPDIEAGRMKLASFYSLYSKGEGG</sequence>
<dbReference type="EMBL" id="CP036526">
    <property type="protein sequence ID" value="QDT11457.1"/>
    <property type="molecule type" value="Genomic_DNA"/>
</dbReference>
<proteinExistence type="predicted"/>
<dbReference type="PANTHER" id="PTHR30093:SF2">
    <property type="entry name" value="TYPE II SECRETION SYSTEM PROTEIN H"/>
    <property type="match status" value="1"/>
</dbReference>
<accession>A0A517NWF5</accession>
<evidence type="ECO:0000259" key="1">
    <source>
        <dbReference type="Pfam" id="PF07596"/>
    </source>
</evidence>
<dbReference type="Proteomes" id="UP000319817">
    <property type="component" value="Chromosome"/>
</dbReference>
<name>A0A517NWF5_9BACT</name>
<feature type="domain" description="DUF1559" evidence="1">
    <location>
        <begin position="286"/>
        <end position="359"/>
    </location>
</feature>